<evidence type="ECO:0000256" key="8">
    <source>
        <dbReference type="ARBA" id="ARBA00023157"/>
    </source>
</evidence>
<dbReference type="Pfam" id="PF05572">
    <property type="entry name" value="Peptidase_M43"/>
    <property type="match status" value="1"/>
</dbReference>
<evidence type="ECO:0000313" key="12">
    <source>
        <dbReference type="Proteomes" id="UP000651057"/>
    </source>
</evidence>
<evidence type="ECO:0000256" key="4">
    <source>
        <dbReference type="ARBA" id="ARBA00022729"/>
    </source>
</evidence>
<keyword evidence="2" id="KW-0645">Protease</keyword>
<keyword evidence="5" id="KW-0378">Hydrolase</keyword>
<dbReference type="Gene3D" id="3.40.390.10">
    <property type="entry name" value="Collagenase (Catalytic Domain)"/>
    <property type="match status" value="1"/>
</dbReference>
<comment type="caution">
    <text evidence="11">The sequence shown here is derived from an EMBL/GenBank/DDBJ whole genome shotgun (WGS) entry which is preliminary data.</text>
</comment>
<dbReference type="PANTHER" id="PTHR47466">
    <property type="match status" value="1"/>
</dbReference>
<comment type="similarity">
    <text evidence="1">Belongs to the peptidase M43B family.</text>
</comment>
<evidence type="ECO:0000259" key="9">
    <source>
        <dbReference type="Pfam" id="PF05572"/>
    </source>
</evidence>
<keyword evidence="6" id="KW-0862">Zinc</keyword>
<organism evidence="11 12">
    <name type="scientific">Aquimarina mytili</name>
    <dbReference type="NCBI Taxonomy" id="874423"/>
    <lineage>
        <taxon>Bacteria</taxon>
        <taxon>Pseudomonadati</taxon>
        <taxon>Bacteroidota</taxon>
        <taxon>Flavobacteriia</taxon>
        <taxon>Flavobacteriales</taxon>
        <taxon>Flavobacteriaceae</taxon>
        <taxon>Aquimarina</taxon>
    </lineage>
</organism>
<gene>
    <name evidence="11" type="ORF">JJQ60_01180</name>
</gene>
<reference evidence="11" key="1">
    <citation type="submission" date="2021-01" db="EMBL/GenBank/DDBJ databases">
        <authorList>
            <person name="Zhong Y.L."/>
        </authorList>
    </citation>
    <scope>NUCLEOTIDE SEQUENCE</scope>
    <source>
        <strain evidence="11">KCTC 23302</strain>
    </source>
</reference>
<dbReference type="SUPFAM" id="SSF55486">
    <property type="entry name" value="Metalloproteases ('zincins'), catalytic domain"/>
    <property type="match status" value="1"/>
</dbReference>
<evidence type="ECO:0000313" key="11">
    <source>
        <dbReference type="EMBL" id="MBL0682118.1"/>
    </source>
</evidence>
<dbReference type="InterPro" id="IPR045474">
    <property type="entry name" value="GEVED"/>
</dbReference>
<dbReference type="AlphaFoldDB" id="A0A936ZUF7"/>
<sequence length="1038" mass="114122">MAFLLYGYASLLFGQEVNENLPRCISTEANEAYFDKHPEARKEHQNFNKYSQTVEKRNKGFAQKSMVTVTIPVVVHVFGKTQWGKTVTYEKVRNAIDIVNEDFNGLNADYNTVDPAFSAIKSKMNIKFALAKIDPNGGSTSGVVFHQEEKGFGNDSGYDSEIAYYAWDNYKYMNLYIMADLKDDGVSTRSGVGWFPNTFMSDENIARIVYNGQYLHDNYFNKEFAQLTHEFGHWLNLYHTFNGGCDDPNGDFVSDTPKEDSNAGDKGCTVGASECGNLINYENYMGYDAATGCSKMFTEGQVARMIAALDHPTRKPLWQQENLIATGVNLTGASLITENRIVQEADDNNGTLANSSYDVTILDGTFAVSSGTLTQGTHFTANLPQGYSAVITVENNKKLTVKFTGQTPNHAIANNTVGTITFTNAAITGGISSLNTNKVTYNFSFFDPYKIIYVDIPDETATSSAVWKPFTVNAGTIENRYGAFYENADLKLETYKKALVCQANTKNPTVIEADQLISDDSNWVNGGDYPDLHEVRSSTYTPWIGKTAFVGFQLEMYPGKINYGWLRIRVNASGSEITVLDYAYSTKPNGPIQAGSKELNPDTPKCDDGIQNGDETGIDCGGSCEPCNVPIVYCDSNGRSVAGEYISRVQFKTIDNSSAGSSQGYGDYTSVSTTASKGVVNTITVTPTWTGRVYNEAYSVWIDYNQDGDFEDSEEQVWSKAASNESPVRGDFTIPSNAKNGSTRMRVSMKYNGIPSSCESFSYGEVEDYTIDITGDSGSTCNDGIQNGDETGVDCGGSCSPCTDNGTVVYVDMEDATANTSNTWNFFRIEVGDDNGFGAWFSNNSVRLVTYDKNIVCEGITNNVTLIGEGVQVGPSSNFIANSNSYVVSSSSYTDWNGKSGYIGFAFKINGNTHYGWFYATVANDGLSYTILDYAYNTTPNQGLLTKRNLGVAGARAENLVKVYPNSFSRMTNVDVTKLESEGFTISVYDMLGRIIYQKEYRQNPGIFQLGETITNKGNYFMKITSKITTEVHVIVKE</sequence>
<name>A0A936ZUF7_9FLAO</name>
<evidence type="ECO:0000259" key="10">
    <source>
        <dbReference type="Pfam" id="PF20009"/>
    </source>
</evidence>
<dbReference type="Proteomes" id="UP000651057">
    <property type="component" value="Unassembled WGS sequence"/>
</dbReference>
<evidence type="ECO:0000256" key="2">
    <source>
        <dbReference type="ARBA" id="ARBA00022670"/>
    </source>
</evidence>
<dbReference type="InterPro" id="IPR008754">
    <property type="entry name" value="Peptidase_M43"/>
</dbReference>
<keyword evidence="8" id="KW-1015">Disulfide bond</keyword>
<keyword evidence="4" id="KW-0732">Signal</keyword>
<keyword evidence="3" id="KW-0479">Metal-binding</keyword>
<dbReference type="GO" id="GO:0006508">
    <property type="term" value="P:proteolysis"/>
    <property type="evidence" value="ECO:0007669"/>
    <property type="project" value="UniProtKB-KW"/>
</dbReference>
<dbReference type="GO" id="GO:0008237">
    <property type="term" value="F:metallopeptidase activity"/>
    <property type="evidence" value="ECO:0007669"/>
    <property type="project" value="UniProtKB-KW"/>
</dbReference>
<evidence type="ECO:0000256" key="5">
    <source>
        <dbReference type="ARBA" id="ARBA00022801"/>
    </source>
</evidence>
<dbReference type="GO" id="GO:0046872">
    <property type="term" value="F:metal ion binding"/>
    <property type="evidence" value="ECO:0007669"/>
    <property type="project" value="UniProtKB-KW"/>
</dbReference>
<evidence type="ECO:0000256" key="3">
    <source>
        <dbReference type="ARBA" id="ARBA00022723"/>
    </source>
</evidence>
<keyword evidence="12" id="KW-1185">Reference proteome</keyword>
<feature type="domain" description="Peptidase M43 pregnancy-associated plasma-A" evidence="9">
    <location>
        <begin position="158"/>
        <end position="310"/>
    </location>
</feature>
<protein>
    <submittedName>
        <fullName evidence="11">Zinc-dependent metalloprotease</fullName>
    </submittedName>
</protein>
<feature type="domain" description="GEVED" evidence="10">
    <location>
        <begin position="698"/>
        <end position="771"/>
    </location>
</feature>
<accession>A0A936ZUF7</accession>
<evidence type="ECO:0000256" key="6">
    <source>
        <dbReference type="ARBA" id="ARBA00022833"/>
    </source>
</evidence>
<dbReference type="NCBIfam" id="TIGR04183">
    <property type="entry name" value="Por_Secre_tail"/>
    <property type="match status" value="1"/>
</dbReference>
<keyword evidence="7 11" id="KW-0482">Metalloprotease</keyword>
<dbReference type="InterPro" id="IPR024079">
    <property type="entry name" value="MetalloPept_cat_dom_sf"/>
</dbReference>
<dbReference type="InterPro" id="IPR026444">
    <property type="entry name" value="Secre_tail"/>
</dbReference>
<dbReference type="RefSeq" id="WP_201916122.1">
    <property type="nucleotide sequence ID" value="NZ_BAABAX010000001.1"/>
</dbReference>
<dbReference type="Pfam" id="PF20009">
    <property type="entry name" value="GEVED"/>
    <property type="match status" value="1"/>
</dbReference>
<evidence type="ECO:0000256" key="7">
    <source>
        <dbReference type="ARBA" id="ARBA00023049"/>
    </source>
</evidence>
<proteinExistence type="inferred from homology"/>
<dbReference type="EMBL" id="JAERQJ010000001">
    <property type="protein sequence ID" value="MBL0682118.1"/>
    <property type="molecule type" value="Genomic_DNA"/>
</dbReference>
<evidence type="ECO:0000256" key="1">
    <source>
        <dbReference type="ARBA" id="ARBA00008721"/>
    </source>
</evidence>
<dbReference type="PANTHER" id="PTHR47466:SF1">
    <property type="entry name" value="METALLOPROTEASE MEP1 (AFU_ORTHOLOGUE AFUA_1G07730)-RELATED"/>
    <property type="match status" value="1"/>
</dbReference>